<dbReference type="EMBL" id="JACRSY010000040">
    <property type="protein sequence ID" value="MBC8581206.1"/>
    <property type="molecule type" value="Genomic_DNA"/>
</dbReference>
<comment type="caution">
    <text evidence="1">The sequence shown here is derived from an EMBL/GenBank/DDBJ whole genome shotgun (WGS) entry which is preliminary data.</text>
</comment>
<dbReference type="AlphaFoldDB" id="A0A926EK54"/>
<protein>
    <submittedName>
        <fullName evidence="1">Uncharacterized protein</fullName>
    </submittedName>
</protein>
<gene>
    <name evidence="1" type="ORF">H8718_17000</name>
</gene>
<name>A0A926EK54_9FIRM</name>
<organism evidence="1 2">
    <name type="scientific">Zhenhengia yiwuensis</name>
    <dbReference type="NCBI Taxonomy" id="2763666"/>
    <lineage>
        <taxon>Bacteria</taxon>
        <taxon>Bacillati</taxon>
        <taxon>Bacillota</taxon>
        <taxon>Clostridia</taxon>
        <taxon>Lachnospirales</taxon>
        <taxon>Lachnospiraceae</taxon>
        <taxon>Zhenhengia</taxon>
    </lineage>
</organism>
<proteinExistence type="predicted"/>
<reference evidence="1" key="1">
    <citation type="submission" date="2020-08" db="EMBL/GenBank/DDBJ databases">
        <title>Genome public.</title>
        <authorList>
            <person name="Liu C."/>
            <person name="Sun Q."/>
        </authorList>
    </citation>
    <scope>NUCLEOTIDE SEQUENCE</scope>
    <source>
        <strain evidence="1">NSJ-12</strain>
    </source>
</reference>
<evidence type="ECO:0000313" key="1">
    <source>
        <dbReference type="EMBL" id="MBC8581206.1"/>
    </source>
</evidence>
<dbReference type="Proteomes" id="UP000655830">
    <property type="component" value="Unassembled WGS sequence"/>
</dbReference>
<keyword evidence="2" id="KW-1185">Reference proteome</keyword>
<accession>A0A926EK54</accession>
<evidence type="ECO:0000313" key="2">
    <source>
        <dbReference type="Proteomes" id="UP000655830"/>
    </source>
</evidence>
<dbReference type="RefSeq" id="WP_249334010.1">
    <property type="nucleotide sequence ID" value="NZ_JACRSY010000040.1"/>
</dbReference>
<sequence>MLINDTSLLTKETRERLEQTGIMHIHTGGQPLTEETALELLKWFDENQHIFEQE</sequence>